<evidence type="ECO:0000256" key="1">
    <source>
        <dbReference type="ARBA" id="ARBA00023242"/>
    </source>
</evidence>
<name>A0A553I187_9PEZI</name>
<dbReference type="SUPFAM" id="SSF57701">
    <property type="entry name" value="Zn2/Cys6 DNA-binding domain"/>
    <property type="match status" value="1"/>
</dbReference>
<dbReference type="AlphaFoldDB" id="A0A553I187"/>
<comment type="caution">
    <text evidence="4">The sequence shown here is derived from an EMBL/GenBank/DDBJ whole genome shotgun (WGS) entry which is preliminary data.</text>
</comment>
<protein>
    <recommendedName>
        <fullName evidence="3">Zn(2)-C6 fungal-type domain-containing protein</fullName>
    </recommendedName>
</protein>
<dbReference type="Proteomes" id="UP000319160">
    <property type="component" value="Unassembled WGS sequence"/>
</dbReference>
<dbReference type="InterPro" id="IPR036864">
    <property type="entry name" value="Zn2-C6_fun-type_DNA-bd_sf"/>
</dbReference>
<feature type="compositionally biased region" description="Polar residues" evidence="2">
    <location>
        <begin position="72"/>
        <end position="85"/>
    </location>
</feature>
<dbReference type="Gene3D" id="4.10.240.10">
    <property type="entry name" value="Zn(2)-C6 fungal-type DNA-binding domain"/>
    <property type="match status" value="1"/>
</dbReference>
<dbReference type="Pfam" id="PF00172">
    <property type="entry name" value="Zn_clus"/>
    <property type="match status" value="1"/>
</dbReference>
<evidence type="ECO:0000313" key="4">
    <source>
        <dbReference type="EMBL" id="TRX93963.1"/>
    </source>
</evidence>
<dbReference type="PROSITE" id="PS00463">
    <property type="entry name" value="ZN2_CY6_FUNGAL_1"/>
    <property type="match status" value="1"/>
</dbReference>
<dbReference type="OrthoDB" id="2991872at2759"/>
<feature type="domain" description="Zn(2)-C6 fungal-type" evidence="3">
    <location>
        <begin position="10"/>
        <end position="38"/>
    </location>
</feature>
<dbReference type="PANTHER" id="PTHR38791:SF12">
    <property type="entry name" value="TRANSCRIPTION FACTOR DOMAIN-CONTAINING PROTEIN-RELATED"/>
    <property type="match status" value="1"/>
</dbReference>
<evidence type="ECO:0000313" key="5">
    <source>
        <dbReference type="Proteomes" id="UP000319160"/>
    </source>
</evidence>
<dbReference type="GO" id="GO:0000981">
    <property type="term" value="F:DNA-binding transcription factor activity, RNA polymerase II-specific"/>
    <property type="evidence" value="ECO:0007669"/>
    <property type="project" value="InterPro"/>
</dbReference>
<evidence type="ECO:0000256" key="2">
    <source>
        <dbReference type="SAM" id="MobiDB-lite"/>
    </source>
</evidence>
<sequence>MVFPGRFSTGCKLCRQRKIKCDENRPSCRRCHIYGQPCPGYADQFHFRFDKTASKQENPPPRQQCRGKSKASRQPQSLQQAAANSDQNAVQTVCNMRPPAIMPPLEASYDDISLCYFVRRFVTPDENDRLPGHLSFLPSLYNHDGHGLLELATLSVAQMAAYNQFGSNQFRLQSYQNYGRAVRVLRRTIETEDEATDDRVLAAVLLLCMFKDISEEGWGDSCEHTSGLYYLLEKRGVEQFCTNWGFELFLLALLKLQVHSFLHQDNRYSDPGGLVTLLGQLDPIMRAMSLMTKTMWLRQSLLKCNKDSNGDHRPRGNVPQSVNQRRPVEADQSILQKCFEALAEFVEWDGEAEQYWKSTFEGRSMPAALGQLAAGSAYYDAKTACIIILVRTARMILLLSILEYHDSVRISYRETGTWRVGDQAAWANWIPVLKQEIRLAIDDMLYCVPFAMGDLGPDGSPVSVPQDGAAALVVFQPVRLVTYCAYATPEQRERCRDLLSRMKSTIGVRSAVSWEDQATSNTSAPLRPGTQSLVRAMALLSSSGTATPVQEDSPG</sequence>
<accession>A0A553I187</accession>
<organism evidence="4 5">
    <name type="scientific">Xylaria flabelliformis</name>
    <dbReference type="NCBI Taxonomy" id="2512241"/>
    <lineage>
        <taxon>Eukaryota</taxon>
        <taxon>Fungi</taxon>
        <taxon>Dikarya</taxon>
        <taxon>Ascomycota</taxon>
        <taxon>Pezizomycotina</taxon>
        <taxon>Sordariomycetes</taxon>
        <taxon>Xylariomycetidae</taxon>
        <taxon>Xylariales</taxon>
        <taxon>Xylariaceae</taxon>
        <taxon>Xylaria</taxon>
    </lineage>
</organism>
<dbReference type="GO" id="GO:0008270">
    <property type="term" value="F:zinc ion binding"/>
    <property type="evidence" value="ECO:0007669"/>
    <property type="project" value="InterPro"/>
</dbReference>
<keyword evidence="1" id="KW-0539">Nucleus</keyword>
<dbReference type="PROSITE" id="PS50048">
    <property type="entry name" value="ZN2_CY6_FUNGAL_2"/>
    <property type="match status" value="1"/>
</dbReference>
<reference evidence="5" key="1">
    <citation type="submission" date="2019-06" db="EMBL/GenBank/DDBJ databases">
        <title>Draft genome sequence of the griseofulvin-producing fungus Xylaria cubensis strain G536.</title>
        <authorList>
            <person name="Mead M.E."/>
            <person name="Raja H.A."/>
            <person name="Steenwyk J.L."/>
            <person name="Knowles S.L."/>
            <person name="Oberlies N.H."/>
            <person name="Rokas A."/>
        </authorList>
    </citation>
    <scope>NUCLEOTIDE SEQUENCE [LARGE SCALE GENOMIC DNA]</scope>
    <source>
        <strain evidence="5">G536</strain>
    </source>
</reference>
<dbReference type="PANTHER" id="PTHR38791">
    <property type="entry name" value="ZN(II)2CYS6 TRANSCRIPTION FACTOR (EUROFUNG)-RELATED-RELATED"/>
    <property type="match status" value="1"/>
</dbReference>
<dbReference type="CDD" id="cd00067">
    <property type="entry name" value="GAL4"/>
    <property type="match status" value="1"/>
</dbReference>
<keyword evidence="5" id="KW-1185">Reference proteome</keyword>
<dbReference type="InterPro" id="IPR001138">
    <property type="entry name" value="Zn2Cys6_DnaBD"/>
</dbReference>
<proteinExistence type="predicted"/>
<dbReference type="InterPro" id="IPR053175">
    <property type="entry name" value="DHMBA_Reg_Transcription_Factor"/>
</dbReference>
<dbReference type="EMBL" id="VFLP01000025">
    <property type="protein sequence ID" value="TRX93963.1"/>
    <property type="molecule type" value="Genomic_DNA"/>
</dbReference>
<dbReference type="SMART" id="SM00066">
    <property type="entry name" value="GAL4"/>
    <property type="match status" value="1"/>
</dbReference>
<feature type="region of interest" description="Disordered" evidence="2">
    <location>
        <begin position="306"/>
        <end position="326"/>
    </location>
</feature>
<gene>
    <name evidence="4" type="ORF">FHL15_005041</name>
</gene>
<feature type="region of interest" description="Disordered" evidence="2">
    <location>
        <begin position="53"/>
        <end position="85"/>
    </location>
</feature>
<evidence type="ECO:0000259" key="3">
    <source>
        <dbReference type="PROSITE" id="PS50048"/>
    </source>
</evidence>